<feature type="compositionally biased region" description="Low complexity" evidence="3">
    <location>
        <begin position="565"/>
        <end position="577"/>
    </location>
</feature>
<comment type="caution">
    <text evidence="6">The sequence shown here is derived from an EMBL/GenBank/DDBJ whole genome shotgun (WGS) entry which is preliminary data.</text>
</comment>
<feature type="domain" description="Fibronectin type-III" evidence="5">
    <location>
        <begin position="566"/>
        <end position="655"/>
    </location>
</feature>
<dbReference type="InterPro" id="IPR036116">
    <property type="entry name" value="FN3_sf"/>
</dbReference>
<feature type="compositionally biased region" description="Low complexity" evidence="3">
    <location>
        <begin position="741"/>
        <end position="751"/>
    </location>
</feature>
<dbReference type="InterPro" id="IPR011044">
    <property type="entry name" value="Quino_amine_DH_bsu"/>
</dbReference>
<dbReference type="SUPFAM" id="SSF63825">
    <property type="entry name" value="YWTD domain"/>
    <property type="match status" value="1"/>
</dbReference>
<evidence type="ECO:0000256" key="1">
    <source>
        <dbReference type="ARBA" id="ARBA00023295"/>
    </source>
</evidence>
<gene>
    <name evidence="6" type="ORF">DNL40_15865</name>
</gene>
<reference evidence="6 7" key="1">
    <citation type="submission" date="2018-06" db="EMBL/GenBank/DDBJ databases">
        <title>Whole genome sequencing of a novel hydrocarbon degrading bacterial strain, PW21 isolated from oil contaminated produced water sample.</title>
        <authorList>
            <person name="Nagkirti P."/>
            <person name="Shaikh A."/>
            <person name="Gowdaman V."/>
            <person name="Engineer A.E."/>
            <person name="Dagar S."/>
            <person name="Dhakephalkar P.K."/>
        </authorList>
    </citation>
    <scope>NUCLEOTIDE SEQUENCE [LARGE SCALE GENOMIC DNA]</scope>
    <source>
        <strain evidence="6 7">PW21</strain>
    </source>
</reference>
<dbReference type="GO" id="GO:0016798">
    <property type="term" value="F:hydrolase activity, acting on glycosyl bonds"/>
    <property type="evidence" value="ECO:0007669"/>
    <property type="project" value="UniProtKB-KW"/>
</dbReference>
<organism evidence="6 7">
    <name type="scientific">Xylanimonas oleitrophica</name>
    <dbReference type="NCBI Taxonomy" id="2607479"/>
    <lineage>
        <taxon>Bacteria</taxon>
        <taxon>Bacillati</taxon>
        <taxon>Actinomycetota</taxon>
        <taxon>Actinomycetes</taxon>
        <taxon>Micrococcales</taxon>
        <taxon>Promicromonosporaceae</taxon>
        <taxon>Xylanimonas</taxon>
    </lineage>
</organism>
<dbReference type="Gene3D" id="2.60.40.10">
    <property type="entry name" value="Immunoglobulins"/>
    <property type="match status" value="2"/>
</dbReference>
<evidence type="ECO:0000313" key="6">
    <source>
        <dbReference type="EMBL" id="PZR51568.1"/>
    </source>
</evidence>
<feature type="compositionally biased region" description="Low complexity" evidence="3">
    <location>
        <begin position="383"/>
        <end position="408"/>
    </location>
</feature>
<keyword evidence="7" id="KW-1185">Reference proteome</keyword>
<dbReference type="SMART" id="SM00060">
    <property type="entry name" value="FN3"/>
    <property type="match status" value="2"/>
</dbReference>
<feature type="region of interest" description="Disordered" evidence="3">
    <location>
        <begin position="357"/>
        <end position="616"/>
    </location>
</feature>
<dbReference type="InterPro" id="IPR013783">
    <property type="entry name" value="Ig-like_fold"/>
</dbReference>
<proteinExistence type="predicted"/>
<dbReference type="PROSITE" id="PS50853">
    <property type="entry name" value="FN3"/>
    <property type="match status" value="1"/>
</dbReference>
<name>A0A2W5XQ24_9MICO</name>
<evidence type="ECO:0000256" key="3">
    <source>
        <dbReference type="SAM" id="MobiDB-lite"/>
    </source>
</evidence>
<feature type="compositionally biased region" description="Pro residues" evidence="3">
    <location>
        <begin position="544"/>
        <end position="564"/>
    </location>
</feature>
<keyword evidence="1" id="KW-0326">Glycosidase</keyword>
<dbReference type="InterPro" id="IPR003961">
    <property type="entry name" value="FN3_dom"/>
</dbReference>
<dbReference type="SUPFAM" id="SSF50969">
    <property type="entry name" value="YVTN repeat-like/Quinoprotein amine dehydrogenase"/>
    <property type="match status" value="1"/>
</dbReference>
<dbReference type="AlphaFoldDB" id="A0A2W5XQ24"/>
<feature type="compositionally biased region" description="Low complexity" evidence="3">
    <location>
        <begin position="477"/>
        <end position="523"/>
    </location>
</feature>
<evidence type="ECO:0000256" key="4">
    <source>
        <dbReference type="SAM" id="Phobius"/>
    </source>
</evidence>
<keyword evidence="2" id="KW-0119">Carbohydrate metabolism</keyword>
<evidence type="ECO:0000259" key="5">
    <source>
        <dbReference type="PROSITE" id="PS50853"/>
    </source>
</evidence>
<accession>A0A2W5XQ24</accession>
<protein>
    <recommendedName>
        <fullName evidence="5">Fibronectin type-III domain-containing protein</fullName>
    </recommendedName>
</protein>
<keyword evidence="4" id="KW-0812">Transmembrane</keyword>
<dbReference type="EMBL" id="QKWH01000020">
    <property type="protein sequence ID" value="PZR51568.1"/>
    <property type="molecule type" value="Genomic_DNA"/>
</dbReference>
<dbReference type="Proteomes" id="UP000248783">
    <property type="component" value="Unassembled WGS sequence"/>
</dbReference>
<dbReference type="GO" id="GO:0000272">
    <property type="term" value="P:polysaccharide catabolic process"/>
    <property type="evidence" value="ECO:0007669"/>
    <property type="project" value="UniProtKB-KW"/>
</dbReference>
<keyword evidence="4" id="KW-0472">Membrane</keyword>
<dbReference type="SUPFAM" id="SSF49265">
    <property type="entry name" value="Fibronectin type III"/>
    <property type="match status" value="2"/>
</dbReference>
<feature type="transmembrane region" description="Helical" evidence="4">
    <location>
        <begin position="20"/>
        <end position="43"/>
    </location>
</feature>
<keyword evidence="4" id="KW-1133">Transmembrane helix</keyword>
<keyword evidence="2" id="KW-0624">Polysaccharide degradation</keyword>
<evidence type="ECO:0000313" key="7">
    <source>
        <dbReference type="Proteomes" id="UP000248783"/>
    </source>
</evidence>
<sequence length="942" mass="92481">MRTGLLRRLRGAPGDRQRGVVEAGVAVTGAALVLGAALGSGVASTVVTMSDGVTWIPDDETGQVVQINPATGRAERRLQVAGPGAELDVSQRDGHLVIGDARTGTVTSIDLATLLAGGQRASEEPVEVLVGGGRVYLVTPSTGTVRAVDPLALTDLARPYRAQGPFADAVVDEQGTVWVVGTDGVLRTVSWQPSERALTVSDPRPVRGAGTGTRLLPHHEGVTVFAPDGGAVLQVGVGRDLAVAVPDLSGEVLPAASSPSDLAPAGVPGRSAVVMLAGDRILDVGVGALGCERPGRPAVFGGRVYVPCTGAGRVIVLAPDGTRGGPDVVVPGGRDPRLLVDDGRLVVLTEDGSRAVLVEADGSSRQIDTGRGGAPVQDPRNGSPGPQASAPRRAAQPPAAGAGAGQPRGPERETVQPPFAGEAPRADAERPSGVWGGPDAGTVPEGVAPPRLPDVAGAPPLGAEPGPGAGRGGGSGTPQVPGGPSASPGAPTAGPGAAVPPSTAPPGAGTPAPTVSPTSAPSSSPAPSPAPSTTAEPDAGSTPDPAPSLPDEPEPEPVPTPPAAVAPQPATGVAATARPDGSVTVSWAPSPSEVDSYLVGPEGGSTTSFGPGARSADVRGLPPGDFRFVVVAVSGSLSTASAPSNVVTVAGTPGPVGGLAASVQGRAGDVLDVAVSWAPAADHGSPVTGYAVAWSGGGAVGSTSVAGTSTALAVSCGGQPLCTAGGTLTVSVTPRNGVGEGPAASTTTAVAAPPPPGPAPGDRVVDWVSEGTPGTHDPVVPVIASLSPPPGWAAHPGRCILVFDGRDVRDIPCGTSGQVGLPGSPGGTEHSLRVDAVVDGARVPSATVTGYISPRNNWYYCDENGLCYQPVSLGPGSVGDPDVVVVPLPWTPVPGVPGGPDRPTLLAGGTGLLLAAALMRGLRTRRAATGAPDRPATKEPAA</sequence>
<evidence type="ECO:0000256" key="2">
    <source>
        <dbReference type="ARBA" id="ARBA00023326"/>
    </source>
</evidence>
<feature type="compositionally biased region" description="Gly residues" evidence="3">
    <location>
        <begin position="465"/>
        <end position="476"/>
    </location>
</feature>
<dbReference type="RefSeq" id="WP_111252241.1">
    <property type="nucleotide sequence ID" value="NZ_QKWH01000020.1"/>
</dbReference>
<feature type="region of interest" description="Disordered" evidence="3">
    <location>
        <begin position="737"/>
        <end position="759"/>
    </location>
</feature>
<keyword evidence="1" id="KW-0378">Hydrolase</keyword>